<keyword evidence="3 6" id="KW-1133">Transmembrane helix</keyword>
<dbReference type="PANTHER" id="PTHR13439:SF0">
    <property type="entry name" value="TOPOISOMERASE I DAMAGE AFFECTED PROTEIN 4"/>
    <property type="match status" value="1"/>
</dbReference>
<evidence type="ECO:0000256" key="4">
    <source>
        <dbReference type="ARBA" id="ARBA00023136"/>
    </source>
</evidence>
<keyword evidence="4 5" id="KW-0472">Membrane</keyword>
<evidence type="ECO:0000256" key="2">
    <source>
        <dbReference type="ARBA" id="ARBA00022692"/>
    </source>
</evidence>
<protein>
    <recommendedName>
        <fullName evidence="7">TLC domain-containing protein</fullName>
    </recommendedName>
</protein>
<dbReference type="EMBL" id="FN654725">
    <property type="protein sequence ID" value="CBY36110.1"/>
    <property type="molecule type" value="Genomic_DNA"/>
</dbReference>
<name>E4YKU9_OIKDI</name>
<feature type="transmembrane region" description="Helical" evidence="6">
    <location>
        <begin position="49"/>
        <end position="68"/>
    </location>
</feature>
<evidence type="ECO:0000313" key="8">
    <source>
        <dbReference type="EMBL" id="CBY36110.1"/>
    </source>
</evidence>
<evidence type="ECO:0000256" key="1">
    <source>
        <dbReference type="ARBA" id="ARBA00004141"/>
    </source>
</evidence>
<dbReference type="Proteomes" id="UP000011014">
    <property type="component" value="Unassembled WGS sequence"/>
</dbReference>
<feature type="domain" description="TLC" evidence="7">
    <location>
        <begin position="44"/>
        <end position="246"/>
    </location>
</feature>
<dbReference type="SMART" id="SM00724">
    <property type="entry name" value="TLC"/>
    <property type="match status" value="1"/>
</dbReference>
<evidence type="ECO:0000256" key="6">
    <source>
        <dbReference type="SAM" id="Phobius"/>
    </source>
</evidence>
<feature type="transmembrane region" description="Helical" evidence="6">
    <location>
        <begin position="6"/>
        <end position="28"/>
    </location>
</feature>
<dbReference type="GO" id="GO:0055088">
    <property type="term" value="P:lipid homeostasis"/>
    <property type="evidence" value="ECO:0007669"/>
    <property type="project" value="TreeGrafter"/>
</dbReference>
<evidence type="ECO:0000256" key="3">
    <source>
        <dbReference type="ARBA" id="ARBA00022989"/>
    </source>
</evidence>
<comment type="subcellular location">
    <subcellularLocation>
        <location evidence="1">Membrane</location>
        <topology evidence="1">Multi-pass membrane protein</topology>
    </subcellularLocation>
</comment>
<dbReference type="PANTHER" id="PTHR13439">
    <property type="entry name" value="CT120 PROTEIN"/>
    <property type="match status" value="1"/>
</dbReference>
<feature type="transmembrane region" description="Helical" evidence="6">
    <location>
        <begin position="215"/>
        <end position="237"/>
    </location>
</feature>
<dbReference type="AlphaFoldDB" id="E4YKU9"/>
<organism evidence="8">
    <name type="scientific">Oikopleura dioica</name>
    <name type="common">Tunicate</name>
    <dbReference type="NCBI Taxonomy" id="34765"/>
    <lineage>
        <taxon>Eukaryota</taxon>
        <taxon>Metazoa</taxon>
        <taxon>Chordata</taxon>
        <taxon>Tunicata</taxon>
        <taxon>Appendicularia</taxon>
        <taxon>Copelata</taxon>
        <taxon>Oikopleuridae</taxon>
        <taxon>Oikopleura</taxon>
    </lineage>
</organism>
<evidence type="ECO:0000256" key="5">
    <source>
        <dbReference type="PROSITE-ProRule" id="PRU00205"/>
    </source>
</evidence>
<reference evidence="8" key="1">
    <citation type="journal article" date="2010" name="Science">
        <title>Plasticity of animal genome architecture unmasked by rapid evolution of a pelagic tunicate.</title>
        <authorList>
            <person name="Denoeud F."/>
            <person name="Henriet S."/>
            <person name="Mungpakdee S."/>
            <person name="Aury J.M."/>
            <person name="Da Silva C."/>
            <person name="Brinkmann H."/>
            <person name="Mikhaleva J."/>
            <person name="Olsen L.C."/>
            <person name="Jubin C."/>
            <person name="Canestro C."/>
            <person name="Bouquet J.M."/>
            <person name="Danks G."/>
            <person name="Poulain J."/>
            <person name="Campsteijn C."/>
            <person name="Adamski M."/>
            <person name="Cross I."/>
            <person name="Yadetie F."/>
            <person name="Muffato M."/>
            <person name="Louis A."/>
            <person name="Butcher S."/>
            <person name="Tsagkogeorga G."/>
            <person name="Konrad A."/>
            <person name="Singh S."/>
            <person name="Jensen M.F."/>
            <person name="Cong E.H."/>
            <person name="Eikeseth-Otteraa H."/>
            <person name="Noel B."/>
            <person name="Anthouard V."/>
            <person name="Porcel B.M."/>
            <person name="Kachouri-Lafond R."/>
            <person name="Nishino A."/>
            <person name="Ugolini M."/>
            <person name="Chourrout P."/>
            <person name="Nishida H."/>
            <person name="Aasland R."/>
            <person name="Huzurbazar S."/>
            <person name="Westhof E."/>
            <person name="Delsuc F."/>
            <person name="Lehrach H."/>
            <person name="Reinhardt R."/>
            <person name="Weissenbach J."/>
            <person name="Roy S.W."/>
            <person name="Artiguenave F."/>
            <person name="Postlethwait J.H."/>
            <person name="Manak J.R."/>
            <person name="Thompson E.M."/>
            <person name="Jaillon O."/>
            <person name="Du Pasquier L."/>
            <person name="Boudinot P."/>
            <person name="Liberles D.A."/>
            <person name="Volff J.N."/>
            <person name="Philippe H."/>
            <person name="Lenhard B."/>
            <person name="Roest Crollius H."/>
            <person name="Wincker P."/>
            <person name="Chourrout D."/>
        </authorList>
    </citation>
    <scope>NUCLEOTIDE SEQUENCE [LARGE SCALE GENOMIC DNA]</scope>
</reference>
<dbReference type="InterPro" id="IPR050846">
    <property type="entry name" value="TLCD"/>
</dbReference>
<sequence length="302" mass="35094">MNAADILLSVGGYTCLWALLFFLAPFVFRKCAFSADIYSKLTKAKQIDLCLRATSIFSATCAWSFGAWNLHKNLSAYAPLNEPNETASLPLLFMTAFFTLDTIVCIYLREEYGATTYQYLCHHAVAILGFYNSLKYQECLWFANYRLLSELSTPLINVRAIMNAFNLKEKYAGVYSANRVLTMFAFFFSRIATIPYFWMLTYRRYDDLINCDWKIIGMLIVSGIVLDFLNIQWFVLIMKIASVEFKKIPKIAKEKTETLKISLREKKDNVYQTIQTAKTDFRENVSYRINRVRRRLSAMRPE</sequence>
<accession>E4YKU9</accession>
<dbReference type="InterPro" id="IPR006634">
    <property type="entry name" value="TLC-dom"/>
</dbReference>
<dbReference type="PROSITE" id="PS50922">
    <property type="entry name" value="TLC"/>
    <property type="match status" value="1"/>
</dbReference>
<dbReference type="GO" id="GO:0016020">
    <property type="term" value="C:membrane"/>
    <property type="evidence" value="ECO:0007669"/>
    <property type="project" value="UniProtKB-SubCell"/>
</dbReference>
<keyword evidence="2 5" id="KW-0812">Transmembrane</keyword>
<dbReference type="Pfam" id="PF03798">
    <property type="entry name" value="TRAM_LAG1_CLN8"/>
    <property type="match status" value="1"/>
</dbReference>
<proteinExistence type="predicted"/>
<feature type="transmembrane region" description="Helical" evidence="6">
    <location>
        <begin position="180"/>
        <end position="200"/>
    </location>
</feature>
<feature type="transmembrane region" description="Helical" evidence="6">
    <location>
        <begin position="88"/>
        <end position="108"/>
    </location>
</feature>
<dbReference type="GO" id="GO:0005783">
    <property type="term" value="C:endoplasmic reticulum"/>
    <property type="evidence" value="ECO:0007669"/>
    <property type="project" value="TreeGrafter"/>
</dbReference>
<gene>
    <name evidence="8" type="ORF">GSOID_T00028593001</name>
</gene>
<evidence type="ECO:0000259" key="7">
    <source>
        <dbReference type="PROSITE" id="PS50922"/>
    </source>
</evidence>